<sequence length="382" mass="41140">MAAENNLIKKDDLAKAREIEFVNLFGYSIKKLVEALGVTRKIPKAAGTMLKSYKAVGTLQDGLVAEGDTIPLSKYKTVPVNYEEITLKKWRKATSAEAIIEKGYDQAVVMTGDEMLKDVQKGIRKNFFDFLSTGTGSASGKTFQAALAQAWGQLQVLFEDDEIQAVYFMNPLDVADYLATAQISLQNAFGMTYVENFLGLGTVIFNSSVPKGSIYATAKDNIVLYYIPVNGADLDEAFTFTSDATGYIGIHETPDYDNMTCKDTVISGIVLFAERIDGIVVSTITGDNTLGTLTVTSIASATDNGKTKITVSPSKGAGNSYKYKIGESAQTVTYGKSVQTWAAWDGSEEITAETGKIITVVECDGSYKAVKAGSKAVVAKDE</sequence>
<organism evidence="2">
    <name type="scientific">virus sp. ctFlR8</name>
    <dbReference type="NCBI Taxonomy" id="2825811"/>
    <lineage>
        <taxon>Viruses</taxon>
    </lineage>
</organism>
<dbReference type="Pfam" id="PF18316">
    <property type="entry name" value="S-l_SbsC_C"/>
    <property type="match status" value="1"/>
</dbReference>
<dbReference type="SUPFAM" id="SSF56563">
    <property type="entry name" value="Major capsid protein gp5"/>
    <property type="match status" value="1"/>
</dbReference>
<dbReference type="EMBL" id="BK059128">
    <property type="protein sequence ID" value="DAE32675.1"/>
    <property type="molecule type" value="Genomic_DNA"/>
</dbReference>
<reference evidence="2" key="1">
    <citation type="journal article" date="2021" name="Proc. Natl. Acad. Sci. U.S.A.">
        <title>A Catalog of Tens of Thousands of Viruses from Human Metagenomes Reveals Hidden Associations with Chronic Diseases.</title>
        <authorList>
            <person name="Tisza M.J."/>
            <person name="Buck C.B."/>
        </authorList>
    </citation>
    <scope>NUCLEOTIDE SEQUENCE</scope>
    <source>
        <strain evidence="2">CtFlR8</strain>
    </source>
</reference>
<accession>A0A8S5RNC0</accession>
<protein>
    <submittedName>
        <fullName evidence="2">Major head protein</fullName>
    </submittedName>
</protein>
<evidence type="ECO:0000259" key="1">
    <source>
        <dbReference type="Pfam" id="PF18316"/>
    </source>
</evidence>
<name>A0A8S5RNC0_9VIRU</name>
<dbReference type="InterPro" id="IPR040751">
    <property type="entry name" value="SbsC_C"/>
</dbReference>
<evidence type="ECO:0000313" key="2">
    <source>
        <dbReference type="EMBL" id="DAE32675.1"/>
    </source>
</evidence>
<feature type="domain" description="S-layer protein SbsC C-terminal" evidence="1">
    <location>
        <begin position="302"/>
        <end position="374"/>
    </location>
</feature>
<proteinExistence type="predicted"/>